<name>A0A1Y1ZR76_9PLEO</name>
<reference evidence="2 3" key="1">
    <citation type="submission" date="2016-07" db="EMBL/GenBank/DDBJ databases">
        <title>Pervasive Adenine N6-methylation of Active Genes in Fungi.</title>
        <authorList>
            <consortium name="DOE Joint Genome Institute"/>
            <person name="Mondo S.J."/>
            <person name="Dannebaum R.O."/>
            <person name="Kuo R.C."/>
            <person name="Labutti K."/>
            <person name="Haridas S."/>
            <person name="Kuo A."/>
            <person name="Salamov A."/>
            <person name="Ahrendt S.R."/>
            <person name="Lipzen A."/>
            <person name="Sullivan W."/>
            <person name="Andreopoulos W.B."/>
            <person name="Clum A."/>
            <person name="Lindquist E."/>
            <person name="Daum C."/>
            <person name="Ramamoorthy G.K."/>
            <person name="Gryganskyi A."/>
            <person name="Culley D."/>
            <person name="Magnuson J.K."/>
            <person name="James T.Y."/>
            <person name="O'Malley M.A."/>
            <person name="Stajich J.E."/>
            <person name="Spatafora J.W."/>
            <person name="Visel A."/>
            <person name="Grigoriev I.V."/>
        </authorList>
    </citation>
    <scope>NUCLEOTIDE SEQUENCE [LARGE SCALE GENOMIC DNA]</scope>
    <source>
        <strain evidence="2 3">CBS 115471</strain>
    </source>
</reference>
<dbReference type="InterPro" id="IPR000210">
    <property type="entry name" value="BTB/POZ_dom"/>
</dbReference>
<protein>
    <recommendedName>
        <fullName evidence="1">BTB domain-containing protein</fullName>
    </recommendedName>
</protein>
<dbReference type="PROSITE" id="PS50097">
    <property type="entry name" value="BTB"/>
    <property type="match status" value="1"/>
</dbReference>
<dbReference type="Proteomes" id="UP000193144">
    <property type="component" value="Unassembled WGS sequence"/>
</dbReference>
<dbReference type="STRING" id="1231657.A0A1Y1ZR76"/>
<evidence type="ECO:0000313" key="2">
    <source>
        <dbReference type="EMBL" id="ORY12761.1"/>
    </source>
</evidence>
<dbReference type="PANTHER" id="PTHR47843:SF2">
    <property type="entry name" value="BTB DOMAIN-CONTAINING PROTEIN"/>
    <property type="match status" value="1"/>
</dbReference>
<proteinExistence type="predicted"/>
<dbReference type="OrthoDB" id="1022638at2759"/>
<dbReference type="CDD" id="cd18186">
    <property type="entry name" value="BTB_POZ_ZBTB_KLHL-like"/>
    <property type="match status" value="1"/>
</dbReference>
<dbReference type="Gene3D" id="3.30.710.10">
    <property type="entry name" value="Potassium Channel Kv1.1, Chain A"/>
    <property type="match status" value="1"/>
</dbReference>
<gene>
    <name evidence="2" type="ORF">BCR34DRAFT_613830</name>
</gene>
<dbReference type="AlphaFoldDB" id="A0A1Y1ZR76"/>
<dbReference type="SUPFAM" id="SSF54695">
    <property type="entry name" value="POZ domain"/>
    <property type="match status" value="1"/>
</dbReference>
<dbReference type="EMBL" id="MCFA01000048">
    <property type="protein sequence ID" value="ORY12761.1"/>
    <property type="molecule type" value="Genomic_DNA"/>
</dbReference>
<keyword evidence="3" id="KW-1185">Reference proteome</keyword>
<organism evidence="2 3">
    <name type="scientific">Clohesyomyces aquaticus</name>
    <dbReference type="NCBI Taxonomy" id="1231657"/>
    <lineage>
        <taxon>Eukaryota</taxon>
        <taxon>Fungi</taxon>
        <taxon>Dikarya</taxon>
        <taxon>Ascomycota</taxon>
        <taxon>Pezizomycotina</taxon>
        <taxon>Dothideomycetes</taxon>
        <taxon>Pleosporomycetidae</taxon>
        <taxon>Pleosporales</taxon>
        <taxon>Lindgomycetaceae</taxon>
        <taxon>Clohesyomyces</taxon>
    </lineage>
</organism>
<dbReference type="PANTHER" id="PTHR47843">
    <property type="entry name" value="BTB DOMAIN-CONTAINING PROTEIN-RELATED"/>
    <property type="match status" value="1"/>
</dbReference>
<sequence length="251" mass="28821">MSDSFPYGSGIRPFKRKRTTLDQEAVVAQPSHVKDTRVSQAQALDLDGKTIEVVVGPEEDKTSYHVHGGVICATSGFFANAMKPEWSSVRPDARVVELIENDPAAFSLYMHWIYSKQLPILPDGPDSAGDDGYHTMAYAYVLGERLMDYEFKNALLDAYVLYARGVPPTKRYYPSNEEIRIIYEGTRENSPARKFLVDIWTWRGKHEWIENDRDLPKDFLIDVTTALLKVRPTVEDRSRPWKNSHEQYHDH</sequence>
<evidence type="ECO:0000313" key="3">
    <source>
        <dbReference type="Proteomes" id="UP000193144"/>
    </source>
</evidence>
<comment type="caution">
    <text evidence="2">The sequence shown here is derived from an EMBL/GenBank/DDBJ whole genome shotgun (WGS) entry which is preliminary data.</text>
</comment>
<feature type="domain" description="BTB" evidence="1">
    <location>
        <begin position="49"/>
        <end position="122"/>
    </location>
</feature>
<evidence type="ECO:0000259" key="1">
    <source>
        <dbReference type="PROSITE" id="PS50097"/>
    </source>
</evidence>
<accession>A0A1Y1ZR76</accession>
<dbReference type="InterPro" id="IPR011333">
    <property type="entry name" value="SKP1/BTB/POZ_sf"/>
</dbReference>